<dbReference type="RefSeq" id="WP_214622373.1">
    <property type="nucleotide sequence ID" value="NZ_JAHGAW010000004.1"/>
</dbReference>
<dbReference type="SUPFAM" id="SSF52499">
    <property type="entry name" value="Isochorismatase-like hydrolases"/>
    <property type="match status" value="1"/>
</dbReference>
<gene>
    <name evidence="3" type="ORF">KK488_06600</name>
</gene>
<dbReference type="EMBL" id="JAHGAW010000004">
    <property type="protein sequence ID" value="MBT2186615.1"/>
    <property type="molecule type" value="Genomic_DNA"/>
</dbReference>
<dbReference type="InterPro" id="IPR036380">
    <property type="entry name" value="Isochorismatase-like_sf"/>
</dbReference>
<evidence type="ECO:0000313" key="4">
    <source>
        <dbReference type="Proteomes" id="UP001138757"/>
    </source>
</evidence>
<proteinExistence type="predicted"/>
<evidence type="ECO:0000256" key="1">
    <source>
        <dbReference type="ARBA" id="ARBA00022801"/>
    </source>
</evidence>
<dbReference type="CDD" id="cd00431">
    <property type="entry name" value="cysteine_hydrolases"/>
    <property type="match status" value="1"/>
</dbReference>
<organism evidence="3 4">
    <name type="scientific">Sphingobium nicotianae</name>
    <dbReference type="NCBI Taxonomy" id="2782607"/>
    <lineage>
        <taxon>Bacteria</taxon>
        <taxon>Pseudomonadati</taxon>
        <taxon>Pseudomonadota</taxon>
        <taxon>Alphaproteobacteria</taxon>
        <taxon>Sphingomonadales</taxon>
        <taxon>Sphingomonadaceae</taxon>
        <taxon>Sphingobium</taxon>
    </lineage>
</organism>
<dbReference type="AlphaFoldDB" id="A0A9X1IQM1"/>
<dbReference type="Gene3D" id="3.40.50.850">
    <property type="entry name" value="Isochorismatase-like"/>
    <property type="match status" value="1"/>
</dbReference>
<dbReference type="InterPro" id="IPR000868">
    <property type="entry name" value="Isochorismatase-like_dom"/>
</dbReference>
<dbReference type="GO" id="GO:0016787">
    <property type="term" value="F:hydrolase activity"/>
    <property type="evidence" value="ECO:0007669"/>
    <property type="project" value="UniProtKB-KW"/>
</dbReference>
<dbReference type="PANTHER" id="PTHR43540:SF6">
    <property type="entry name" value="ISOCHORISMATASE-LIKE DOMAIN-CONTAINING PROTEIN"/>
    <property type="match status" value="1"/>
</dbReference>
<feature type="domain" description="Isochorismatase-like" evidence="2">
    <location>
        <begin position="32"/>
        <end position="219"/>
    </location>
</feature>
<evidence type="ECO:0000259" key="2">
    <source>
        <dbReference type="Pfam" id="PF00857"/>
    </source>
</evidence>
<dbReference type="InterPro" id="IPR050272">
    <property type="entry name" value="Isochorismatase-like_hydrls"/>
</dbReference>
<dbReference type="Pfam" id="PF00857">
    <property type="entry name" value="Isochorismatase"/>
    <property type="match status" value="1"/>
</dbReference>
<dbReference type="PANTHER" id="PTHR43540">
    <property type="entry name" value="PEROXYUREIDOACRYLATE/UREIDOACRYLATE AMIDOHYDROLASE-RELATED"/>
    <property type="match status" value="1"/>
</dbReference>
<protein>
    <submittedName>
        <fullName evidence="3">Cysteine hydrolase</fullName>
    </submittedName>
</protein>
<sequence length="231" mass="25225">MHKIMLDAGLIARLTADRGRPHVIESLDPARTAHVVIDMQNGFVEQGAPVEVPIAREIVPNVNAIAQAVRAAGGVNYFVQFTTPVGDLDSWSTFYARFSKGVAEGHQDAFTPGAHHWQLWPALDVDASVDRTIEKRRFGAFIPGTCDLDAQLRARGIDTLIITGTLTNCCCESTARDAMQMNYRVIFATDANAALTDEEHNATLHNMAFLFADVMSTQEIVALLQPAMAET</sequence>
<keyword evidence="4" id="KW-1185">Reference proteome</keyword>
<comment type="caution">
    <text evidence="3">The sequence shown here is derived from an EMBL/GenBank/DDBJ whole genome shotgun (WGS) entry which is preliminary data.</text>
</comment>
<name>A0A9X1IQM1_9SPHN</name>
<keyword evidence="1 3" id="KW-0378">Hydrolase</keyword>
<accession>A0A9X1IQM1</accession>
<evidence type="ECO:0000313" key="3">
    <source>
        <dbReference type="EMBL" id="MBT2186615.1"/>
    </source>
</evidence>
<dbReference type="Proteomes" id="UP001138757">
    <property type="component" value="Unassembled WGS sequence"/>
</dbReference>
<reference evidence="3" key="1">
    <citation type="submission" date="2021-05" db="EMBL/GenBank/DDBJ databases">
        <title>Genome of Sphingobium sp. strain.</title>
        <authorList>
            <person name="Fan R."/>
        </authorList>
    </citation>
    <scope>NUCLEOTIDE SEQUENCE</scope>
    <source>
        <strain evidence="3">H33</strain>
    </source>
</reference>